<name>A0A1L7WUI5_9HELO</name>
<dbReference type="Proteomes" id="UP000184330">
    <property type="component" value="Unassembled WGS sequence"/>
</dbReference>
<dbReference type="PANTHER" id="PTHR36978">
    <property type="entry name" value="P-LOOP CONTAINING NUCLEOTIDE TRIPHOSPHATE HYDROLASE"/>
    <property type="match status" value="1"/>
</dbReference>
<dbReference type="InterPro" id="IPR027417">
    <property type="entry name" value="P-loop_NTPase"/>
</dbReference>
<dbReference type="Pfam" id="PF17784">
    <property type="entry name" value="Sulfotransfer_4"/>
    <property type="match status" value="1"/>
</dbReference>
<dbReference type="STRING" id="576137.A0A1L7WUI5"/>
<sequence length="274" mass="31375">MERKPIRTIHYADTNTILSETQKAKPTDLSQRIQVIGAGFSRTATVSFTLALQKLLKGPVCHGGAASLVREEEFIKKWIEALDPRNTKESTKTQLKDLLAGYVACTDWCCYMFVPELAEAFPDAKIIVTTRDAEKWWASYVELKAVAPWWIGYVFASMPKLRWFRAWSDAMKKKGDTILPLDTKVDGPEFLEVYHNYIRSVVPPERLFFFNVKDGWEPLCKILNVPIPDEPFPHANDKLAVQTAFKALIKEAVMRWLLLLVPSIFVLGYFLMTR</sequence>
<dbReference type="Gene3D" id="3.40.50.300">
    <property type="entry name" value="P-loop containing nucleotide triphosphate hydrolases"/>
    <property type="match status" value="1"/>
</dbReference>
<evidence type="ECO:0008006" key="4">
    <source>
        <dbReference type="Google" id="ProtNLM"/>
    </source>
</evidence>
<dbReference type="AlphaFoldDB" id="A0A1L7WUI5"/>
<keyword evidence="1" id="KW-0812">Transmembrane</keyword>
<dbReference type="SUPFAM" id="SSF52540">
    <property type="entry name" value="P-loop containing nucleoside triphosphate hydrolases"/>
    <property type="match status" value="1"/>
</dbReference>
<keyword evidence="1" id="KW-0472">Membrane</keyword>
<dbReference type="EMBL" id="FJOG01000008">
    <property type="protein sequence ID" value="CZR56444.1"/>
    <property type="molecule type" value="Genomic_DNA"/>
</dbReference>
<evidence type="ECO:0000256" key="1">
    <source>
        <dbReference type="SAM" id="Phobius"/>
    </source>
</evidence>
<evidence type="ECO:0000313" key="2">
    <source>
        <dbReference type="EMBL" id="CZR56444.1"/>
    </source>
</evidence>
<dbReference type="PANTHER" id="PTHR36978:SF3">
    <property type="entry name" value="P-LOOP CONTAINING NUCLEOSIDE TRIPHOSPHATE HYDROLASE PROTEIN"/>
    <property type="match status" value="1"/>
</dbReference>
<gene>
    <name evidence="2" type="ORF">PAC_06332</name>
</gene>
<evidence type="ECO:0000313" key="3">
    <source>
        <dbReference type="Proteomes" id="UP000184330"/>
    </source>
</evidence>
<accession>A0A1L7WUI5</accession>
<dbReference type="InterPro" id="IPR040632">
    <property type="entry name" value="Sulfotransfer_4"/>
</dbReference>
<keyword evidence="3" id="KW-1185">Reference proteome</keyword>
<proteinExistence type="predicted"/>
<keyword evidence="1" id="KW-1133">Transmembrane helix</keyword>
<organism evidence="2 3">
    <name type="scientific">Phialocephala subalpina</name>
    <dbReference type="NCBI Taxonomy" id="576137"/>
    <lineage>
        <taxon>Eukaryota</taxon>
        <taxon>Fungi</taxon>
        <taxon>Dikarya</taxon>
        <taxon>Ascomycota</taxon>
        <taxon>Pezizomycotina</taxon>
        <taxon>Leotiomycetes</taxon>
        <taxon>Helotiales</taxon>
        <taxon>Mollisiaceae</taxon>
        <taxon>Phialocephala</taxon>
        <taxon>Phialocephala fortinii species complex</taxon>
    </lineage>
</organism>
<dbReference type="OrthoDB" id="408152at2759"/>
<feature type="transmembrane region" description="Helical" evidence="1">
    <location>
        <begin position="253"/>
        <end position="272"/>
    </location>
</feature>
<reference evidence="2 3" key="1">
    <citation type="submission" date="2016-03" db="EMBL/GenBank/DDBJ databases">
        <authorList>
            <person name="Ploux O."/>
        </authorList>
    </citation>
    <scope>NUCLEOTIDE SEQUENCE [LARGE SCALE GENOMIC DNA]</scope>
    <source>
        <strain evidence="2 3">UAMH 11012</strain>
    </source>
</reference>
<protein>
    <recommendedName>
        <fullName evidence="4">NAD dependent epimerase/dehydratase</fullName>
    </recommendedName>
</protein>